<dbReference type="CDD" id="cd17113">
    <property type="entry name" value="RA_ARAPs"/>
    <property type="match status" value="1"/>
</dbReference>
<accession>A0A5C3F2K3</accession>
<dbReference type="OrthoDB" id="43122at2759"/>
<feature type="region of interest" description="Disordered" evidence="1">
    <location>
        <begin position="580"/>
        <end position="604"/>
    </location>
</feature>
<dbReference type="SUPFAM" id="SSF50729">
    <property type="entry name" value="PH domain-like"/>
    <property type="match status" value="1"/>
</dbReference>
<feature type="compositionally biased region" description="Basic residues" evidence="1">
    <location>
        <begin position="854"/>
        <end position="875"/>
    </location>
</feature>
<feature type="region of interest" description="Disordered" evidence="1">
    <location>
        <begin position="707"/>
        <end position="743"/>
    </location>
</feature>
<keyword evidence="4" id="KW-1185">Reference proteome</keyword>
<evidence type="ECO:0000313" key="4">
    <source>
        <dbReference type="Proteomes" id="UP000323386"/>
    </source>
</evidence>
<gene>
    <name evidence="3" type="ORF">PSFLO_04137</name>
</gene>
<feature type="compositionally biased region" description="Basic and acidic residues" evidence="1">
    <location>
        <begin position="425"/>
        <end position="436"/>
    </location>
</feature>
<feature type="compositionally biased region" description="Polar residues" evidence="1">
    <location>
        <begin position="438"/>
        <end position="448"/>
    </location>
</feature>
<feature type="region of interest" description="Disordered" evidence="1">
    <location>
        <begin position="1334"/>
        <end position="1549"/>
    </location>
</feature>
<feature type="compositionally biased region" description="Low complexity" evidence="1">
    <location>
        <begin position="1764"/>
        <end position="1778"/>
    </location>
</feature>
<dbReference type="InterPro" id="IPR011993">
    <property type="entry name" value="PH-like_dom_sf"/>
</dbReference>
<feature type="compositionally biased region" description="Basic and acidic residues" evidence="1">
    <location>
        <begin position="1489"/>
        <end position="1501"/>
    </location>
</feature>
<feature type="compositionally biased region" description="Low complexity" evidence="1">
    <location>
        <begin position="978"/>
        <end position="995"/>
    </location>
</feature>
<feature type="compositionally biased region" description="Low complexity" evidence="1">
    <location>
        <begin position="903"/>
        <end position="929"/>
    </location>
</feature>
<dbReference type="Gene3D" id="2.30.29.30">
    <property type="entry name" value="Pleckstrin-homology domain (PH domain)/Phosphotyrosine-binding domain (PTB)"/>
    <property type="match status" value="1"/>
</dbReference>
<feature type="compositionally biased region" description="Low complexity" evidence="1">
    <location>
        <begin position="1567"/>
        <end position="1586"/>
    </location>
</feature>
<dbReference type="EMBL" id="OOIP01000011">
    <property type="protein sequence ID" value="SPO38658.1"/>
    <property type="molecule type" value="Genomic_DNA"/>
</dbReference>
<feature type="compositionally biased region" description="Low complexity" evidence="1">
    <location>
        <begin position="1524"/>
        <end position="1536"/>
    </location>
</feature>
<feature type="region of interest" description="Disordered" evidence="1">
    <location>
        <begin position="1740"/>
        <end position="1801"/>
    </location>
</feature>
<feature type="compositionally biased region" description="Low complexity" evidence="1">
    <location>
        <begin position="1203"/>
        <end position="1215"/>
    </location>
</feature>
<feature type="compositionally biased region" description="Low complexity" evidence="1">
    <location>
        <begin position="462"/>
        <end position="472"/>
    </location>
</feature>
<feature type="compositionally biased region" description="Low complexity" evidence="1">
    <location>
        <begin position="1129"/>
        <end position="1143"/>
    </location>
</feature>
<feature type="compositionally biased region" description="Low complexity" evidence="1">
    <location>
        <begin position="947"/>
        <end position="964"/>
    </location>
</feature>
<feature type="compositionally biased region" description="Pro residues" evidence="1">
    <location>
        <begin position="2202"/>
        <end position="2217"/>
    </location>
</feature>
<feature type="region of interest" description="Disordered" evidence="1">
    <location>
        <begin position="1872"/>
        <end position="1912"/>
    </location>
</feature>
<name>A0A5C3F2K3_9BASI</name>
<feature type="compositionally biased region" description="Polar residues" evidence="1">
    <location>
        <begin position="1537"/>
        <end position="1548"/>
    </location>
</feature>
<dbReference type="SMART" id="SM00233">
    <property type="entry name" value="PH"/>
    <property type="match status" value="1"/>
</dbReference>
<reference evidence="3 4" key="1">
    <citation type="submission" date="2018-03" db="EMBL/GenBank/DDBJ databases">
        <authorList>
            <person name="Guldener U."/>
        </authorList>
    </citation>
    <scope>NUCLEOTIDE SEQUENCE [LARGE SCALE GENOMIC DNA]</scope>
    <source>
        <strain evidence="3 4">DAOM196992</strain>
    </source>
</reference>
<feature type="region of interest" description="Disordered" evidence="1">
    <location>
        <begin position="1828"/>
        <end position="1857"/>
    </location>
</feature>
<feature type="compositionally biased region" description="Low complexity" evidence="1">
    <location>
        <begin position="1828"/>
        <end position="1843"/>
    </location>
</feature>
<dbReference type="PANTHER" id="PTHR38700">
    <property type="entry name" value="YALI0E22418P"/>
    <property type="match status" value="1"/>
</dbReference>
<feature type="region of interest" description="Disordered" evidence="1">
    <location>
        <begin position="53"/>
        <end position="82"/>
    </location>
</feature>
<dbReference type="PROSITE" id="PS50003">
    <property type="entry name" value="PH_DOMAIN"/>
    <property type="match status" value="1"/>
</dbReference>
<proteinExistence type="predicted"/>
<feature type="region of interest" description="Disordered" evidence="1">
    <location>
        <begin position="115"/>
        <end position="154"/>
    </location>
</feature>
<evidence type="ECO:0000259" key="2">
    <source>
        <dbReference type="PROSITE" id="PS50003"/>
    </source>
</evidence>
<feature type="compositionally biased region" description="Pro residues" evidence="1">
    <location>
        <begin position="996"/>
        <end position="1009"/>
    </location>
</feature>
<feature type="compositionally biased region" description="Basic residues" evidence="1">
    <location>
        <begin position="1279"/>
        <end position="1289"/>
    </location>
</feature>
<evidence type="ECO:0000313" key="3">
    <source>
        <dbReference type="EMBL" id="SPO38658.1"/>
    </source>
</evidence>
<feature type="compositionally biased region" description="Polar residues" evidence="1">
    <location>
        <begin position="391"/>
        <end position="414"/>
    </location>
</feature>
<dbReference type="PANTHER" id="PTHR38700:SF1">
    <property type="entry name" value="PH DOMAIN-CONTAINING PROTEIN"/>
    <property type="match status" value="1"/>
</dbReference>
<feature type="region of interest" description="Disordered" evidence="1">
    <location>
        <begin position="2169"/>
        <end position="2217"/>
    </location>
</feature>
<dbReference type="InterPro" id="IPR001849">
    <property type="entry name" value="PH_domain"/>
</dbReference>
<feature type="compositionally biased region" description="Low complexity" evidence="1">
    <location>
        <begin position="1895"/>
        <end position="1909"/>
    </location>
</feature>
<evidence type="ECO:0000256" key="1">
    <source>
        <dbReference type="SAM" id="MobiDB-lite"/>
    </source>
</evidence>
<feature type="compositionally biased region" description="Low complexity" evidence="1">
    <location>
        <begin position="1"/>
        <end position="19"/>
    </location>
</feature>
<feature type="compositionally biased region" description="Gly residues" evidence="1">
    <location>
        <begin position="1375"/>
        <end position="1391"/>
    </location>
</feature>
<feature type="region of interest" description="Disordered" evidence="1">
    <location>
        <begin position="1563"/>
        <end position="1654"/>
    </location>
</feature>
<organism evidence="3 4">
    <name type="scientific">Pseudozyma flocculosa</name>
    <dbReference type="NCBI Taxonomy" id="84751"/>
    <lineage>
        <taxon>Eukaryota</taxon>
        <taxon>Fungi</taxon>
        <taxon>Dikarya</taxon>
        <taxon>Basidiomycota</taxon>
        <taxon>Ustilaginomycotina</taxon>
        <taxon>Ustilaginomycetes</taxon>
        <taxon>Ustilaginales</taxon>
        <taxon>Ustilaginaceae</taxon>
        <taxon>Pseudozyma</taxon>
    </lineage>
</organism>
<feature type="compositionally biased region" description="Polar residues" evidence="1">
    <location>
        <begin position="1159"/>
        <end position="1172"/>
    </location>
</feature>
<sequence length="2290" mass="240922">MASAIPSSSSQSSALSLADSADDELFEFPQPPPRIQGKDVLLSRPSLPALRTAYTSLSPGTGDLVEKRPSVPFRDHGHAPGSTLQSIRLASSHKDIAMEGSSVWDFYSPAVSDANSADTDHSGISLAPSLSSDAETHGPLTPGTPNSSGSGWRPKELNLVRRRERAISGEASMPSYHASRSWQSAAERNQTVGLGIAAPLTTPASAFPAYRAAPMGRGRGSVGAAAAPNGSGPRDLLLCSSGPLPSTKRFQGPMARSRENSFSSALGGNELSKGWTGPLPVLPSTPAFTSVPPHSFESEPSTRANSITAEEFVARVASQSDMHPFWAASGESHIERGLSADWLSAGSGYDPDQPPLSAVSTTTFDHRGLDEDSAPYDHGYGDGTPWPRVDSPQSGPSQLGPVSSGFSQAISQPFSKRRAPPARLVLDRSPRTDRGEASPSSAANTVTSARPDIEREAIAGQTTASSGSASSGPKGPMIVLDPTQSDEEETDRFDEPLKTAFYDFETSDSGSEAESGADLDAFPEPIRRNTPGVAEAAESSARDVDAELPPNEDSRPSTATADRPSSAHFIARVENRLDEADRKAEAGSKGFLECEQAKGMPTELLEDEDGVDLSGEERILPNEPLSAVEADEMLQAAEMRDELQQLPGDKQQGLDDPAWAASKSLSRLSQWMQQPESRTAFRVSIFAPDATSPTEIGGKSFADLFVDPKDTTGFAPEQDLPRGSGPSAEGAYDSPTDPGQGRTFAVEQRRAELLRMLDCGHDLAKADPTAEGLSEEPTAGRDEQKLPPLQFAINNLPAMSSGILSAPATVNIDQHPASFASSLRMGERAANQGMSSRWSSGSESDGASVASGKSVRRKSASKNGKKLSLSTKRKSGSAAANRESLGRPALSSPALSDAGPGFASASKARLSSQSKSLSAAGGKKSLLSSWAGKKRKELPEAWRASRGGSQVSTPGSTTVPSSPASDDRHAFPFPRVEASVAMAAAENAKAPRATMAPPPPPREPSPPPTRTMTTQQILEQARNNVWPERYGARAMAMREPLLRDQISVPVLQDDQDAYRAALQPHRAAPSAQAAAAAAAAASSSSTSARDILSEISELDRGRPSISSVQKSLPPLPSQEAQGADAADPRSSLSSRTSSHRLQSMASSLLPPRNLRHARQASSMSFGAGQQQRAPGDGNKVAVATRPRQMSIATACEADVEKGSAGSASPASSADATPRNRPGDLPETQLPNPAVDGPGSDSASARPNCPKADVETQTGNAAGFSGVGEDQHAPAGKTTIGRRKAKARKVRAIGLSRDDWPHRTSMTDYGRAWLREQGSRAFDALDAERIAFVQTLSASGAGRSRSRVKISESRREASTGSDGGSGSEDTDDYGSSDGGGGGGVGGGAGGGHPGDDGDDDDSDDDERSDDDDDDEDDDDDDEDEDDDISTEEESEDDYGNAEDEDRAARRANGTSGPLADSSTAAGNDSDSSDDRPLGELVQDPQALQRALREQERRKHIESSRTALENGPARATSQRTLKKMAAKAARQKAMMQLQEAQPNGGESSEASMDLADLTRRLMRVQSRRAAAPSHPAIPDPAAAAGFAPTLTSSTDSDRPLGTGALSRARSMNRPQADDAGVLRGKSLRTRPSESGMQAKSRGPSGGPVMPGPAPNLPNNAAATVAAAQKALTAAQANPTAANRAHAKAMAAAATAAMEVLTRPKRSATLAGASAPYDASAVPALAVAAPPNAGANLVRHRTEVRPAGRGDPRRPSHPATSMPPFVAPGAEALAAAAAEGGMSPEGVSPALVGNRPRAASRARAHLPSVNTAVAPPVPELNRLVSPMLRSPGLSSPLTPSSATFASQQQHFGQRAADSTDNEALRDGFHAAAAAAVSPSADESGGRPSFSGVIPPRMSSSSPASSPVAPPVSLSNEPSVVASHRARYKVYIMNKQRFTMAEIAPTARARELVLDVIEREQVALDESKGGWVVFDCSPDYGIERPLREYEIIHEVADTRANVDTDHFLLKRTELSPYLSIRAVPTSSPALAGYVYVQDKKKKWSKRWLELRDHALYHAKSEKGKDEAIICQMSNFDVYLVDPIKVKAPKAHAFALRSQDKITMFEKPDQDYVHYFALSDPAAHRDWVRAIMNARTYILRQERAVLFKPPPIASALEGPSGGVVGLDSVAMGPTRSAASNGGLSRRNTARRPGGRGNGAGPSAGPTPAVPGVPSDAPPPLIQPEVPPLISREAFSGPFEKGSLLADIAIKNASEAMRSVPVNTFAAQEARRREEAIERQRRLRTEGQPLIDLSKR</sequence>
<feature type="compositionally biased region" description="Polar residues" evidence="1">
    <location>
        <begin position="1451"/>
        <end position="1468"/>
    </location>
</feature>
<feature type="region of interest" description="Disordered" evidence="1">
    <location>
        <begin position="1"/>
        <end position="40"/>
    </location>
</feature>
<feature type="domain" description="PH" evidence="2">
    <location>
        <begin position="2023"/>
        <end position="2131"/>
    </location>
</feature>
<dbReference type="Proteomes" id="UP000323386">
    <property type="component" value="Unassembled WGS sequence"/>
</dbReference>
<dbReference type="Gene3D" id="3.10.20.90">
    <property type="entry name" value="Phosphatidylinositol 3-kinase Catalytic Subunit, Chain A, domain 1"/>
    <property type="match status" value="1"/>
</dbReference>
<feature type="compositionally biased region" description="Low complexity" evidence="1">
    <location>
        <begin position="833"/>
        <end position="852"/>
    </location>
</feature>
<dbReference type="CDD" id="cd00821">
    <property type="entry name" value="PH"/>
    <property type="match status" value="1"/>
</dbReference>
<dbReference type="InterPro" id="IPR029071">
    <property type="entry name" value="Ubiquitin-like_domsf"/>
</dbReference>
<feature type="compositionally biased region" description="Basic and acidic residues" evidence="1">
    <location>
        <begin position="1740"/>
        <end position="1751"/>
    </location>
</feature>
<dbReference type="Pfam" id="PF00169">
    <property type="entry name" value="PH"/>
    <property type="match status" value="1"/>
</dbReference>
<feature type="region of interest" description="Disordered" evidence="1">
    <location>
        <begin position="1061"/>
        <end position="1289"/>
    </location>
</feature>
<feature type="compositionally biased region" description="Acidic residues" evidence="1">
    <location>
        <begin position="1395"/>
        <end position="1444"/>
    </location>
</feature>
<feature type="region of interest" description="Disordered" evidence="1">
    <location>
        <begin position="823"/>
        <end position="1015"/>
    </location>
</feature>
<dbReference type="SUPFAM" id="SSF54236">
    <property type="entry name" value="Ubiquitin-like"/>
    <property type="match status" value="1"/>
</dbReference>
<feature type="compositionally biased region" description="Basic and acidic residues" evidence="1">
    <location>
        <begin position="64"/>
        <end position="78"/>
    </location>
</feature>
<feature type="region of interest" description="Disordered" evidence="1">
    <location>
        <begin position="765"/>
        <end position="789"/>
    </location>
</feature>
<protein>
    <recommendedName>
        <fullName evidence="2">PH domain-containing protein</fullName>
    </recommendedName>
</protein>
<feature type="compositionally biased region" description="Low complexity" evidence="1">
    <location>
        <begin position="1067"/>
        <end position="1088"/>
    </location>
</feature>
<feature type="region of interest" description="Disordered" evidence="1">
    <location>
        <begin position="366"/>
        <end position="568"/>
    </location>
</feature>